<accession>A0A4X2KYA9</accession>
<dbReference type="PANTHER" id="PTHR11639">
    <property type="entry name" value="S100 CALCIUM-BINDING PROTEIN"/>
    <property type="match status" value="1"/>
</dbReference>
<dbReference type="Pfam" id="PF01023">
    <property type="entry name" value="S_100"/>
    <property type="match status" value="1"/>
</dbReference>
<dbReference type="AlphaFoldDB" id="A0A4X2KYA9"/>
<dbReference type="GO" id="GO:0005509">
    <property type="term" value="F:calcium ion binding"/>
    <property type="evidence" value="ECO:0007669"/>
    <property type="project" value="TreeGrafter"/>
</dbReference>
<dbReference type="GO" id="GO:0005634">
    <property type="term" value="C:nucleus"/>
    <property type="evidence" value="ECO:0007669"/>
    <property type="project" value="TreeGrafter"/>
</dbReference>
<evidence type="ECO:0000259" key="2">
    <source>
        <dbReference type="SMART" id="SM01394"/>
    </source>
</evidence>
<dbReference type="GO" id="GO:0048471">
    <property type="term" value="C:perinuclear region of cytoplasm"/>
    <property type="evidence" value="ECO:0007669"/>
    <property type="project" value="TreeGrafter"/>
</dbReference>
<dbReference type="SMART" id="SM01394">
    <property type="entry name" value="S_100"/>
    <property type="match status" value="1"/>
</dbReference>
<reference evidence="3" key="2">
    <citation type="submission" date="2025-08" db="UniProtKB">
        <authorList>
            <consortium name="Ensembl"/>
        </authorList>
    </citation>
    <scope>IDENTIFICATION</scope>
</reference>
<dbReference type="STRING" id="29139.ENSVURP00010017294"/>
<keyword evidence="4" id="KW-1185">Reference proteome</keyword>
<organism evidence="3 4">
    <name type="scientific">Vombatus ursinus</name>
    <name type="common">Common wombat</name>
    <dbReference type="NCBI Taxonomy" id="29139"/>
    <lineage>
        <taxon>Eukaryota</taxon>
        <taxon>Metazoa</taxon>
        <taxon>Chordata</taxon>
        <taxon>Craniata</taxon>
        <taxon>Vertebrata</taxon>
        <taxon>Euteleostomi</taxon>
        <taxon>Mammalia</taxon>
        <taxon>Metatheria</taxon>
        <taxon>Diprotodontia</taxon>
        <taxon>Vombatidae</taxon>
        <taxon>Vombatus</taxon>
    </lineage>
</organism>
<dbReference type="PANTHER" id="PTHR11639:SF80">
    <property type="entry name" value="PROTEIN S100-A6"/>
    <property type="match status" value="1"/>
</dbReference>
<reference evidence="4" key="1">
    <citation type="submission" date="2018-12" db="EMBL/GenBank/DDBJ databases">
        <authorList>
            <person name="Yazar S."/>
        </authorList>
    </citation>
    <scope>NUCLEOTIDE SEQUENCE [LARGE SCALE GENOMIC DNA]</scope>
</reference>
<dbReference type="GO" id="GO:0048306">
    <property type="term" value="F:calcium-dependent protein binding"/>
    <property type="evidence" value="ECO:0007669"/>
    <property type="project" value="TreeGrafter"/>
</dbReference>
<dbReference type="PROSITE" id="PS00303">
    <property type="entry name" value="S100_CABP"/>
    <property type="match status" value="1"/>
</dbReference>
<dbReference type="Proteomes" id="UP000314987">
    <property type="component" value="Unassembled WGS sequence"/>
</dbReference>
<dbReference type="SUPFAM" id="SSF47473">
    <property type="entry name" value="EF-hand"/>
    <property type="match status" value="1"/>
</dbReference>
<evidence type="ECO:0000313" key="3">
    <source>
        <dbReference type="Ensembl" id="ENSVURP00010017294.1"/>
    </source>
</evidence>
<dbReference type="GeneTree" id="ENSGT00940000161896"/>
<comment type="similarity">
    <text evidence="1">Belongs to the S-100 family.</text>
</comment>
<protein>
    <recommendedName>
        <fullName evidence="2">S100/CaBP-9k-type calcium binding subdomain domain-containing protein</fullName>
    </recommendedName>
</protein>
<dbReference type="GO" id="GO:0044548">
    <property type="term" value="F:S100 protein binding"/>
    <property type="evidence" value="ECO:0007669"/>
    <property type="project" value="TreeGrafter"/>
</dbReference>
<feature type="domain" description="S100/CaBP-9k-type calcium binding subdomain" evidence="2">
    <location>
        <begin position="5"/>
        <end position="47"/>
    </location>
</feature>
<dbReference type="InterPro" id="IPR001751">
    <property type="entry name" value="S100/CaBP7/8-like_CS"/>
</dbReference>
<dbReference type="GO" id="GO:0005615">
    <property type="term" value="C:extracellular space"/>
    <property type="evidence" value="ECO:0007669"/>
    <property type="project" value="TreeGrafter"/>
</dbReference>
<dbReference type="InterPro" id="IPR011992">
    <property type="entry name" value="EF-hand-dom_pair"/>
</dbReference>
<dbReference type="OMA" id="LVVICHK"/>
<proteinExistence type="inferred from homology"/>
<evidence type="ECO:0000313" key="4">
    <source>
        <dbReference type="Proteomes" id="UP000314987"/>
    </source>
</evidence>
<evidence type="ECO:0000256" key="1">
    <source>
        <dbReference type="ARBA" id="ARBA00007323"/>
    </source>
</evidence>
<dbReference type="InterPro" id="IPR013787">
    <property type="entry name" value="S100_Ca-bd_sub"/>
</dbReference>
<dbReference type="Ensembl" id="ENSVURT00010019645.1">
    <property type="protein sequence ID" value="ENSVURP00010017294.1"/>
    <property type="gene ID" value="ENSVURG00010013210.1"/>
</dbReference>
<name>A0A4X2KYA9_VOMUR</name>
<reference evidence="3" key="3">
    <citation type="submission" date="2025-09" db="UniProtKB">
        <authorList>
            <consortium name="Ensembl"/>
        </authorList>
    </citation>
    <scope>IDENTIFICATION</scope>
</reference>
<dbReference type="Gene3D" id="1.10.238.10">
    <property type="entry name" value="EF-hand"/>
    <property type="match status" value="1"/>
</dbReference>
<sequence>MASMLDEAICALISIFHKYSGKEGDRNTLSKKELKELIQDEFCLGSKMEDADPAALMDDQDQGKDQEVNFQEFISFLGALAIYFLPCPH</sequence>